<name>A0AAD5UXJ6_9APHY</name>
<organism evidence="3 4">
    <name type="scientific">Meripilus lineatus</name>
    <dbReference type="NCBI Taxonomy" id="2056292"/>
    <lineage>
        <taxon>Eukaryota</taxon>
        <taxon>Fungi</taxon>
        <taxon>Dikarya</taxon>
        <taxon>Basidiomycota</taxon>
        <taxon>Agaricomycotina</taxon>
        <taxon>Agaricomycetes</taxon>
        <taxon>Polyporales</taxon>
        <taxon>Meripilaceae</taxon>
        <taxon>Meripilus</taxon>
    </lineage>
</organism>
<feature type="compositionally biased region" description="Low complexity" evidence="2">
    <location>
        <begin position="91"/>
        <end position="102"/>
    </location>
</feature>
<protein>
    <submittedName>
        <fullName evidence="3">Uncharacterized protein</fullName>
    </submittedName>
</protein>
<feature type="compositionally biased region" description="Basic residues" evidence="2">
    <location>
        <begin position="64"/>
        <end position="80"/>
    </location>
</feature>
<feature type="compositionally biased region" description="Basic and acidic residues" evidence="2">
    <location>
        <begin position="81"/>
        <end position="90"/>
    </location>
</feature>
<feature type="compositionally biased region" description="Polar residues" evidence="2">
    <location>
        <begin position="256"/>
        <end position="266"/>
    </location>
</feature>
<accession>A0AAD5UXJ6</accession>
<comment type="caution">
    <text evidence="3">The sequence shown here is derived from an EMBL/GenBank/DDBJ whole genome shotgun (WGS) entry which is preliminary data.</text>
</comment>
<feature type="region of interest" description="Disordered" evidence="2">
    <location>
        <begin position="1"/>
        <end position="107"/>
    </location>
</feature>
<evidence type="ECO:0000313" key="4">
    <source>
        <dbReference type="Proteomes" id="UP001212997"/>
    </source>
</evidence>
<dbReference type="Proteomes" id="UP001212997">
    <property type="component" value="Unassembled WGS sequence"/>
</dbReference>
<reference evidence="3" key="1">
    <citation type="submission" date="2022-07" db="EMBL/GenBank/DDBJ databases">
        <title>Genome Sequence of Physisporinus lineatus.</title>
        <authorList>
            <person name="Buettner E."/>
        </authorList>
    </citation>
    <scope>NUCLEOTIDE SEQUENCE</scope>
    <source>
        <strain evidence="3">VT162</strain>
    </source>
</reference>
<proteinExistence type="predicted"/>
<evidence type="ECO:0000256" key="1">
    <source>
        <dbReference type="SAM" id="Coils"/>
    </source>
</evidence>
<feature type="compositionally biased region" description="Polar residues" evidence="2">
    <location>
        <begin position="1"/>
        <end position="11"/>
    </location>
</feature>
<evidence type="ECO:0000313" key="3">
    <source>
        <dbReference type="EMBL" id="KAJ3479253.1"/>
    </source>
</evidence>
<feature type="region of interest" description="Disordered" evidence="2">
    <location>
        <begin position="220"/>
        <end position="301"/>
    </location>
</feature>
<dbReference type="EMBL" id="JANAWD010000452">
    <property type="protein sequence ID" value="KAJ3479253.1"/>
    <property type="molecule type" value="Genomic_DNA"/>
</dbReference>
<feature type="coiled-coil region" evidence="1">
    <location>
        <begin position="117"/>
        <end position="214"/>
    </location>
</feature>
<evidence type="ECO:0000256" key="2">
    <source>
        <dbReference type="SAM" id="MobiDB-lite"/>
    </source>
</evidence>
<feature type="compositionally biased region" description="Low complexity" evidence="2">
    <location>
        <begin position="47"/>
        <end position="63"/>
    </location>
</feature>
<feature type="compositionally biased region" description="Basic and acidic residues" evidence="2">
    <location>
        <begin position="220"/>
        <end position="234"/>
    </location>
</feature>
<gene>
    <name evidence="3" type="ORF">NLI96_g9188</name>
</gene>
<feature type="compositionally biased region" description="Basic and acidic residues" evidence="2">
    <location>
        <begin position="246"/>
        <end position="255"/>
    </location>
</feature>
<dbReference type="AlphaFoldDB" id="A0AAD5UXJ6"/>
<sequence>MSSISLIQSLEPQEAYVPNPRQMSDAPYAFHSNEYSFPTTDGVEPHSSSSDSAPSHSGSVPRQSHSRPQKSSHSSSRHRKSDRDKERDSRGSSSSSRLLSRIASRDERDTKHANAILMVTTERLDNERRRADKAEQRAIDALHRLRTANEATALARAETARANETLGLYKLQLEHAQREIHRAQDIVNQLERERAEAEAEAARARTTARKLKEERLVELAREEGRKEGYKEGYSRGKNMGYFEAKASSRREEKARSTPTVSPSQSRAPEPVDTRTRSSQSWTPRADPSPRTYGVAPPPVLR</sequence>
<keyword evidence="1" id="KW-0175">Coiled coil</keyword>
<keyword evidence="4" id="KW-1185">Reference proteome</keyword>